<dbReference type="SUPFAM" id="SSF53328">
    <property type="entry name" value="Formyltransferase"/>
    <property type="match status" value="1"/>
</dbReference>
<gene>
    <name evidence="1" type="ORF">S06H3_18613</name>
</gene>
<dbReference type="InterPro" id="IPR036477">
    <property type="entry name" value="Formyl_transf_N_sf"/>
</dbReference>
<evidence type="ECO:0008006" key="2">
    <source>
        <dbReference type="Google" id="ProtNLM"/>
    </source>
</evidence>
<comment type="caution">
    <text evidence="1">The sequence shown here is derived from an EMBL/GenBank/DDBJ whole genome shotgun (WGS) entry which is preliminary data.</text>
</comment>
<proteinExistence type="predicted"/>
<reference evidence="1" key="1">
    <citation type="journal article" date="2014" name="Front. Microbiol.">
        <title>High frequency of phylogenetically diverse reductive dehalogenase-homologous genes in deep subseafloor sedimentary metagenomes.</title>
        <authorList>
            <person name="Kawai M."/>
            <person name="Futagami T."/>
            <person name="Toyoda A."/>
            <person name="Takaki Y."/>
            <person name="Nishi S."/>
            <person name="Hori S."/>
            <person name="Arai W."/>
            <person name="Tsubouchi T."/>
            <person name="Morono Y."/>
            <person name="Uchiyama I."/>
            <person name="Ito T."/>
            <person name="Fujiyama A."/>
            <person name="Inagaki F."/>
            <person name="Takami H."/>
        </authorList>
    </citation>
    <scope>NUCLEOTIDE SEQUENCE</scope>
    <source>
        <strain evidence="1">Expedition CK06-06</strain>
    </source>
</reference>
<name>X1MDC7_9ZZZZ</name>
<dbReference type="Gene3D" id="3.40.50.170">
    <property type="entry name" value="Formyl transferase, N-terminal domain"/>
    <property type="match status" value="1"/>
</dbReference>
<dbReference type="EMBL" id="BARV01009437">
    <property type="protein sequence ID" value="GAI16081.1"/>
    <property type="molecule type" value="Genomic_DNA"/>
</dbReference>
<sequence>MRIVVIGQAAFGQKVLGALTERGEEIAGVYTSPDIPGKTNPLKELAVQLGIPTFQPREMQSPHL</sequence>
<accession>X1MDC7</accession>
<protein>
    <recommendedName>
        <fullName evidence="2">Methionyl-tRNA formyltransferase</fullName>
    </recommendedName>
</protein>
<organism evidence="1">
    <name type="scientific">marine sediment metagenome</name>
    <dbReference type="NCBI Taxonomy" id="412755"/>
    <lineage>
        <taxon>unclassified sequences</taxon>
        <taxon>metagenomes</taxon>
        <taxon>ecological metagenomes</taxon>
    </lineage>
</organism>
<evidence type="ECO:0000313" key="1">
    <source>
        <dbReference type="EMBL" id="GAI16081.1"/>
    </source>
</evidence>
<dbReference type="AlphaFoldDB" id="X1MDC7"/>